<protein>
    <submittedName>
        <fullName evidence="1">Uncharacterized protein</fullName>
    </submittedName>
</protein>
<reference evidence="1" key="1">
    <citation type="submission" date="2015-11" db="EMBL/GenBank/DDBJ databases">
        <title>De novo transcriptome assembly of four potential Pierce s Disease insect vectors from Arizona vineyards.</title>
        <authorList>
            <person name="Tassone E.E."/>
        </authorList>
    </citation>
    <scope>NUCLEOTIDE SEQUENCE</scope>
</reference>
<name>A0A1B6GKL3_9HEMI</name>
<sequence>MAEGSGQENTVAKTKKKQKSKMDFDSIYEQLQEENSVFIDNKEFWTRKGNSQKYTCTLCNISVQISSNMKLVKTVLLNHIEDKYHRKRYDNYMSNRKSKDDDKFQEQIPKLQVNDDTCNNKNNEDNVVSDVKCFRETEINKCVVTEDKDEMLKKAFEGIDIVKHLGKVYKELEEINPVTNSSKKFIKKGKEDIHYFCTLCEESILNSINSNKLKYNLWVHINSENHIKKLPNFSKIQRDFNLKIETLFKNLPSSLKGDLKYFEMGSVFRFVKCTLCDTAVSENAHRFENHIRGEEHVEKRKIISSGIGSFDQEPLSERNRKVFRKLIAQIEDKFKKDIKYIQIGKIPGYVICRLCASVVLPTQFYVQSHFERPNHVKNRNQDDQSKHKVEVNLENLMSSLPNDLKDYNIFEENSSCITCRRCNESLPATSYDLYCHIMKERQKYL</sequence>
<evidence type="ECO:0000313" key="1">
    <source>
        <dbReference type="EMBL" id="JAS62994.1"/>
    </source>
</evidence>
<gene>
    <name evidence="1" type="ORF">g.32245</name>
</gene>
<proteinExistence type="predicted"/>
<accession>A0A1B6GKL3</accession>
<dbReference type="EMBL" id="GECZ01006775">
    <property type="protein sequence ID" value="JAS62994.1"/>
    <property type="molecule type" value="Transcribed_RNA"/>
</dbReference>
<dbReference type="AlphaFoldDB" id="A0A1B6GKL3"/>
<organism evidence="1">
    <name type="scientific">Cuerna arida</name>
    <dbReference type="NCBI Taxonomy" id="1464854"/>
    <lineage>
        <taxon>Eukaryota</taxon>
        <taxon>Metazoa</taxon>
        <taxon>Ecdysozoa</taxon>
        <taxon>Arthropoda</taxon>
        <taxon>Hexapoda</taxon>
        <taxon>Insecta</taxon>
        <taxon>Pterygota</taxon>
        <taxon>Neoptera</taxon>
        <taxon>Paraneoptera</taxon>
        <taxon>Hemiptera</taxon>
        <taxon>Auchenorrhyncha</taxon>
        <taxon>Membracoidea</taxon>
        <taxon>Cicadellidae</taxon>
        <taxon>Cicadellinae</taxon>
        <taxon>Proconiini</taxon>
        <taxon>Cuerna</taxon>
    </lineage>
</organism>